<sequence length="62" mass="6447">MVVIAGLAVSALISRFPDRRGPLAAALFVIRGGLTCLITRPLALPAIILLGLGIGALFPPRR</sequence>
<name>U4Q8M5_9HYPH</name>
<keyword evidence="1" id="KW-0812">Transmembrane</keyword>
<evidence type="ECO:0000313" key="2">
    <source>
        <dbReference type="EMBL" id="CDI12362.1"/>
    </source>
</evidence>
<evidence type="ECO:0000313" key="3">
    <source>
        <dbReference type="Proteomes" id="UP000016944"/>
    </source>
</evidence>
<keyword evidence="1" id="KW-1133">Transmembrane helix</keyword>
<reference evidence="2 3" key="1">
    <citation type="journal article" date="2013" name="Genome Announc.">
        <title>Complete Genome Sequence of the Sesbania Symbiont and Rice Growth-Promoting Endophyte Rhizobium sp. Strain IRBG74.</title>
        <authorList>
            <person name="Crook M.B."/>
            <person name="Mitra S."/>
            <person name="Ane J.M."/>
            <person name="Sadowsky M.J."/>
            <person name="Gyaneshwar P."/>
        </authorList>
    </citation>
    <scope>NUCLEOTIDE SEQUENCE [LARGE SCALE GENOMIC DNA]</scope>
    <source>
        <strain evidence="2 3">IRBG74</strain>
        <plasmid evidence="3">IRBL74_p</plasmid>
    </source>
</reference>
<gene>
    <name evidence="2" type="ORF">BN877_p0648</name>
</gene>
<keyword evidence="1" id="KW-0472">Membrane</keyword>
<feature type="transmembrane region" description="Helical" evidence="1">
    <location>
        <begin position="42"/>
        <end position="59"/>
    </location>
</feature>
<evidence type="ECO:0000256" key="1">
    <source>
        <dbReference type="SAM" id="Phobius"/>
    </source>
</evidence>
<geneLocation type="plasmid" evidence="2 3">
    <name>IRBL74_p</name>
</geneLocation>
<organism evidence="2 3">
    <name type="scientific">Agrobacterium pusense</name>
    <dbReference type="NCBI Taxonomy" id="648995"/>
    <lineage>
        <taxon>Bacteria</taxon>
        <taxon>Pseudomonadati</taxon>
        <taxon>Pseudomonadota</taxon>
        <taxon>Alphaproteobacteria</taxon>
        <taxon>Hyphomicrobiales</taxon>
        <taxon>Rhizobiaceae</taxon>
        <taxon>Rhizobium/Agrobacterium group</taxon>
        <taxon>Agrobacterium</taxon>
    </lineage>
</organism>
<dbReference type="EMBL" id="HG518324">
    <property type="protein sequence ID" value="CDI12362.1"/>
    <property type="molecule type" value="Genomic_DNA"/>
</dbReference>
<keyword evidence="2" id="KW-0614">Plasmid</keyword>
<dbReference type="HOGENOM" id="CLU_2901177_0_0_5"/>
<dbReference type="AlphaFoldDB" id="U4Q8M5"/>
<dbReference type="KEGG" id="rir:BN877_p0648"/>
<dbReference type="Proteomes" id="UP000016944">
    <property type="component" value="Plasmid IRBL74_p"/>
</dbReference>
<proteinExistence type="predicted"/>
<accession>U4Q8M5</accession>
<protein>
    <submittedName>
        <fullName evidence="2">Uncharacterized protein</fullName>
    </submittedName>
</protein>